<sequence>MLTMLRLLVLGVLLGLALAGPCRERPYTLETDEGLLGGEDMTYDGEVLVFEGRACLEREGLYLEAPVIRYLEGEGSFQAEGLKGEAEGWRVEARVLLGKELKEVRLAQGQLKAEVASLALGTPLKGRGILLESPAYRVRAEEATFTREEAQLQGFLATPCPCGEDVRLAMEEATFLVRTGELKGDATLGLWGLEVPLEEARANVNRRPDLKNPLILSSSDTGGWTLGLQDFPLPRPGDEIGQWPRRFTLLASGLGTSQEALRLGLREGGRGAEVQLGYAPGVKAYWDDLLFAASPNPPDTDTPRLEARYTPTFRLGNLTLRPFLRYAETARSQGTTVGLEGGYRETLKKGPFSLTFSPSLLFAFYPFTPYAPYLALGGSLEGLFREGDLSLRASYAGRLEPLSPMPPFTFEHRDEFQRLSLEGRYGPFGLRYTLENPLGQRLDRLEGEFQDPGLGTFRLGYVRGSLEEVRLGYAMPLPERTCCQALWLSPEVGLNGEGITRLGLTLRYYDGCFAYEVRAQNVLKGQYGETTGLGFSFGLSLR</sequence>
<evidence type="ECO:0000313" key="2">
    <source>
        <dbReference type="Proteomes" id="UP000286910"/>
    </source>
</evidence>
<gene>
    <name evidence="1" type="ORF">CSW45_12690</name>
</gene>
<evidence type="ECO:0008006" key="3">
    <source>
        <dbReference type="Google" id="ProtNLM"/>
    </source>
</evidence>
<organism evidence="1 2">
    <name type="scientific">Thermus scotoductus</name>
    <dbReference type="NCBI Taxonomy" id="37636"/>
    <lineage>
        <taxon>Bacteria</taxon>
        <taxon>Thermotogati</taxon>
        <taxon>Deinococcota</taxon>
        <taxon>Deinococci</taxon>
        <taxon>Thermales</taxon>
        <taxon>Thermaceae</taxon>
        <taxon>Thermus</taxon>
    </lineage>
</organism>
<dbReference type="AlphaFoldDB" id="A0A430QZY3"/>
<protein>
    <recommendedName>
        <fullName evidence="3">LPS-assembly protein LptD</fullName>
    </recommendedName>
</protein>
<comment type="caution">
    <text evidence="1">The sequence shown here is derived from an EMBL/GenBank/DDBJ whole genome shotgun (WGS) entry which is preliminary data.</text>
</comment>
<evidence type="ECO:0000313" key="1">
    <source>
        <dbReference type="EMBL" id="RTH00711.1"/>
    </source>
</evidence>
<accession>A0A430QZY3</accession>
<reference evidence="1 2" key="1">
    <citation type="journal article" date="2019" name="Extremophiles">
        <title>Biogeography of thermophiles and predominance of Thermus scotoductus in domestic water heaters.</title>
        <authorList>
            <person name="Wilpiszeski R.L."/>
            <person name="Zhang Z."/>
            <person name="House C.H."/>
        </authorList>
    </citation>
    <scope>NUCLEOTIDE SEQUENCE [LARGE SCALE GENOMIC DNA]</scope>
    <source>
        <strain evidence="1 2">32_S32</strain>
    </source>
</reference>
<proteinExistence type="predicted"/>
<dbReference type="EMBL" id="PELR01000382">
    <property type="protein sequence ID" value="RTH00711.1"/>
    <property type="molecule type" value="Genomic_DNA"/>
</dbReference>
<dbReference type="Proteomes" id="UP000286910">
    <property type="component" value="Unassembled WGS sequence"/>
</dbReference>
<name>A0A430QZY3_THESC</name>